<dbReference type="RefSeq" id="XP_003145856.2">
    <property type="nucleotide sequence ID" value="XM_003145808.2"/>
</dbReference>
<protein>
    <submittedName>
        <fullName evidence="1">Uncharacterized protein</fullName>
    </submittedName>
</protein>
<dbReference type="AlphaFoldDB" id="A0A1S0TQQ5"/>
<evidence type="ECO:0000313" key="1">
    <source>
        <dbReference type="EMBL" id="EFO18213.2"/>
    </source>
</evidence>
<dbReference type="EMBL" id="JH712099">
    <property type="protein sequence ID" value="EFO18213.2"/>
    <property type="molecule type" value="Genomic_DNA"/>
</dbReference>
<dbReference type="KEGG" id="loa:LOAG_10281"/>
<dbReference type="CTD" id="9947725"/>
<name>A0A1S0TQQ5_LOALO</name>
<sequence>MNFLFGSLYESNCNVDKRPCTEDHVPTCRQTSNFAGHVDSPHVVAYRAGVLFFIAKRRNEGSVFYSTFIECHHETLASPRRLI</sequence>
<dbReference type="InParanoid" id="A0A1S0TQQ5"/>
<reference evidence="1" key="1">
    <citation type="submission" date="2012-04" db="EMBL/GenBank/DDBJ databases">
        <title>The Genome Sequence of Loa loa.</title>
        <authorList>
            <consortium name="The Broad Institute Genome Sequencing Platform"/>
            <consortium name="Broad Institute Genome Sequencing Center for Infectious Disease"/>
            <person name="Nutman T.B."/>
            <person name="Fink D.L."/>
            <person name="Russ C."/>
            <person name="Young S."/>
            <person name="Zeng Q."/>
            <person name="Gargeya S."/>
            <person name="Alvarado L."/>
            <person name="Berlin A."/>
            <person name="Chapman S.B."/>
            <person name="Chen Z."/>
            <person name="Freedman E."/>
            <person name="Gellesch M."/>
            <person name="Goldberg J."/>
            <person name="Griggs A."/>
            <person name="Gujja S."/>
            <person name="Heilman E.R."/>
            <person name="Heiman D."/>
            <person name="Howarth C."/>
            <person name="Mehta T."/>
            <person name="Neiman D."/>
            <person name="Pearson M."/>
            <person name="Roberts A."/>
            <person name="Saif S."/>
            <person name="Shea T."/>
            <person name="Shenoy N."/>
            <person name="Sisk P."/>
            <person name="Stolte C."/>
            <person name="Sykes S."/>
            <person name="White J."/>
            <person name="Yandava C."/>
            <person name="Haas B."/>
            <person name="Henn M.R."/>
            <person name="Nusbaum C."/>
            <person name="Birren B."/>
        </authorList>
    </citation>
    <scope>NUCLEOTIDE SEQUENCE [LARGE SCALE GENOMIC DNA]</scope>
</reference>
<accession>A0A1S0TQQ5</accession>
<gene>
    <name evidence="1" type="ORF">LOAG_10281</name>
</gene>
<proteinExistence type="predicted"/>
<dbReference type="GeneID" id="9947725"/>
<organism evidence="1">
    <name type="scientific">Loa loa</name>
    <name type="common">Eye worm</name>
    <name type="synonym">Filaria loa</name>
    <dbReference type="NCBI Taxonomy" id="7209"/>
    <lineage>
        <taxon>Eukaryota</taxon>
        <taxon>Metazoa</taxon>
        <taxon>Ecdysozoa</taxon>
        <taxon>Nematoda</taxon>
        <taxon>Chromadorea</taxon>
        <taxon>Rhabditida</taxon>
        <taxon>Spirurina</taxon>
        <taxon>Spiruromorpha</taxon>
        <taxon>Filarioidea</taxon>
        <taxon>Onchocercidae</taxon>
        <taxon>Loa</taxon>
    </lineage>
</organism>